<dbReference type="PANTHER" id="PTHR11716">
    <property type="entry name" value="PHOSPHOLIPASE A2 FAMILY MEMBER"/>
    <property type="match status" value="1"/>
</dbReference>
<dbReference type="GO" id="GO:0005576">
    <property type="term" value="C:extracellular region"/>
    <property type="evidence" value="ECO:0007669"/>
    <property type="project" value="UniProtKB-SubCell"/>
</dbReference>
<dbReference type="Pfam" id="PF00068">
    <property type="entry name" value="Phospholip_A2_1"/>
    <property type="match status" value="1"/>
</dbReference>
<dbReference type="GO" id="GO:0005509">
    <property type="term" value="F:calcium ion binding"/>
    <property type="evidence" value="ECO:0007669"/>
    <property type="project" value="InterPro"/>
</dbReference>
<evidence type="ECO:0000259" key="7">
    <source>
        <dbReference type="SMART" id="SM00085"/>
    </source>
</evidence>
<evidence type="ECO:0000256" key="3">
    <source>
        <dbReference type="ARBA" id="ARBA00023157"/>
    </source>
</evidence>
<comment type="caution">
    <text evidence="8">The sequence shown here is derived from an EMBL/GenBank/DDBJ whole genome shotgun (WGS) entry which is preliminary data.</text>
</comment>
<dbReference type="Gene3D" id="1.20.90.10">
    <property type="entry name" value="Phospholipase A2 domain"/>
    <property type="match status" value="1"/>
</dbReference>
<gene>
    <name evidence="8" type="ORF">DAT39_002193</name>
</gene>
<keyword evidence="4" id="KW-0106">Calcium</keyword>
<keyword evidence="4" id="KW-0479">Metal-binding</keyword>
<feature type="binding site" evidence="4">
    <location>
        <position position="115"/>
    </location>
    <ligand>
        <name>Ca(2+)</name>
        <dbReference type="ChEBI" id="CHEBI:29108"/>
    </ligand>
</feature>
<organism evidence="8 9">
    <name type="scientific">Clarias magur</name>
    <name type="common">Asian catfish</name>
    <name type="synonym">Macropteronotus magur</name>
    <dbReference type="NCBI Taxonomy" id="1594786"/>
    <lineage>
        <taxon>Eukaryota</taxon>
        <taxon>Metazoa</taxon>
        <taxon>Chordata</taxon>
        <taxon>Craniata</taxon>
        <taxon>Vertebrata</taxon>
        <taxon>Euteleostomi</taxon>
        <taxon>Actinopterygii</taxon>
        <taxon>Neopterygii</taxon>
        <taxon>Teleostei</taxon>
        <taxon>Ostariophysi</taxon>
        <taxon>Siluriformes</taxon>
        <taxon>Clariidae</taxon>
        <taxon>Clarias</taxon>
    </lineage>
</organism>
<feature type="binding site" evidence="4">
    <location>
        <position position="134"/>
    </location>
    <ligand>
        <name>Ca(2+)</name>
        <dbReference type="ChEBI" id="CHEBI:29108"/>
    </ligand>
</feature>
<evidence type="ECO:0000256" key="5">
    <source>
        <dbReference type="PIRSR" id="PIRSR601211-3"/>
    </source>
</evidence>
<comment type="similarity">
    <text evidence="6">Belongs to the phospholipase A2 family.</text>
</comment>
<dbReference type="CDD" id="cd00125">
    <property type="entry name" value="PLA2c"/>
    <property type="match status" value="1"/>
</dbReference>
<dbReference type="PROSITE" id="PS00118">
    <property type="entry name" value="PA2_HIS"/>
    <property type="match status" value="1"/>
</dbReference>
<evidence type="ECO:0000313" key="8">
    <source>
        <dbReference type="EMBL" id="KAF5908027.1"/>
    </source>
</evidence>
<dbReference type="SMART" id="SM00085">
    <property type="entry name" value="PA2c"/>
    <property type="match status" value="1"/>
</dbReference>
<keyword evidence="9" id="KW-1185">Reference proteome</keyword>
<name>A0A8J4X861_CLAMG</name>
<dbReference type="GO" id="GO:0047498">
    <property type="term" value="F:calcium-dependent phospholipase A2 activity"/>
    <property type="evidence" value="ECO:0007669"/>
    <property type="project" value="TreeGrafter"/>
</dbReference>
<feature type="non-terminal residue" evidence="8">
    <location>
        <position position="1"/>
    </location>
</feature>
<dbReference type="OrthoDB" id="10069378at2759"/>
<keyword evidence="2" id="KW-0964">Secreted</keyword>
<sequence>SRPQELLTDMKQTFKEAESETESLVQEEIFQGFTGSGDAEQINACTRSSRAADIQFSLTMRAVYWTFLLLSVSTASLAAQRSMRSKRGIIELGGIIRCSTGRMALSYLAYGCYCGQGGKGWPRDEADWCCHKHDCCYANAEAEGCKLMTQQYRWTCKDQEVDC</sequence>
<dbReference type="Proteomes" id="UP000727407">
    <property type="component" value="Unassembled WGS sequence"/>
</dbReference>
<proteinExistence type="inferred from homology"/>
<evidence type="ECO:0000256" key="4">
    <source>
        <dbReference type="PIRSR" id="PIRSR601211-2"/>
    </source>
</evidence>
<dbReference type="GO" id="GO:0005543">
    <property type="term" value="F:phospholipid binding"/>
    <property type="evidence" value="ECO:0007669"/>
    <property type="project" value="TreeGrafter"/>
</dbReference>
<feature type="non-terminal residue" evidence="8">
    <location>
        <position position="163"/>
    </location>
</feature>
<dbReference type="GO" id="GO:0006644">
    <property type="term" value="P:phospholipid metabolic process"/>
    <property type="evidence" value="ECO:0007669"/>
    <property type="project" value="InterPro"/>
</dbReference>
<dbReference type="GO" id="GO:0050482">
    <property type="term" value="P:arachidonate secretion"/>
    <property type="evidence" value="ECO:0007669"/>
    <property type="project" value="InterPro"/>
</dbReference>
<dbReference type="AlphaFoldDB" id="A0A8J4X861"/>
<feature type="binding site" evidence="4">
    <location>
        <position position="117"/>
    </location>
    <ligand>
        <name>Ca(2+)</name>
        <dbReference type="ChEBI" id="CHEBI:29108"/>
    </ligand>
</feature>
<protein>
    <submittedName>
        <fullName evidence="8">Group 10 secretory phospholipase A2-like</fullName>
    </submittedName>
</protein>
<keyword evidence="3 5" id="KW-1015">Disulfide bond</keyword>
<dbReference type="InterPro" id="IPR001211">
    <property type="entry name" value="PLA2"/>
</dbReference>
<dbReference type="PRINTS" id="PR00389">
    <property type="entry name" value="PHPHLIPASEA2"/>
</dbReference>
<reference evidence="8" key="1">
    <citation type="submission" date="2020-07" db="EMBL/GenBank/DDBJ databases">
        <title>Clarias magur genome sequencing, assembly and annotation.</title>
        <authorList>
            <person name="Kushwaha B."/>
            <person name="Kumar R."/>
            <person name="Das P."/>
            <person name="Joshi C.G."/>
            <person name="Kumar D."/>
            <person name="Nagpure N.S."/>
            <person name="Pandey M."/>
            <person name="Agarwal S."/>
            <person name="Srivastava S."/>
            <person name="Singh M."/>
            <person name="Sahoo L."/>
            <person name="Jayasankar P."/>
            <person name="Meher P.K."/>
            <person name="Koringa P.G."/>
            <person name="Iquebal M.A."/>
            <person name="Das S.P."/>
            <person name="Bit A."/>
            <person name="Patnaik S."/>
            <person name="Patel N."/>
            <person name="Shah T.M."/>
            <person name="Hinsu A."/>
            <person name="Jena J.K."/>
        </authorList>
    </citation>
    <scope>NUCLEOTIDE SEQUENCE</scope>
    <source>
        <strain evidence="8">CIFAMagur01</strain>
        <tissue evidence="8">Testis</tissue>
    </source>
</reference>
<dbReference type="InterPro" id="IPR033113">
    <property type="entry name" value="PLA2_histidine"/>
</dbReference>
<dbReference type="InterPro" id="IPR036444">
    <property type="entry name" value="PLipase_A2_dom_sf"/>
</dbReference>
<dbReference type="GO" id="GO:0016042">
    <property type="term" value="P:lipid catabolic process"/>
    <property type="evidence" value="ECO:0007669"/>
    <property type="project" value="InterPro"/>
</dbReference>
<accession>A0A8J4X861</accession>
<dbReference type="PANTHER" id="PTHR11716:SF4">
    <property type="entry name" value="GROUP 10 SECRETORY PHOSPHOLIPASE A2"/>
    <property type="match status" value="1"/>
</dbReference>
<feature type="binding site" evidence="4">
    <location>
        <position position="113"/>
    </location>
    <ligand>
        <name>Ca(2+)</name>
        <dbReference type="ChEBI" id="CHEBI:29108"/>
    </ligand>
</feature>
<dbReference type="InterPro" id="IPR016090">
    <property type="entry name" value="PLA2-like_dom"/>
</dbReference>
<evidence type="ECO:0000313" key="9">
    <source>
        <dbReference type="Proteomes" id="UP000727407"/>
    </source>
</evidence>
<evidence type="ECO:0000256" key="2">
    <source>
        <dbReference type="ARBA" id="ARBA00022525"/>
    </source>
</evidence>
<dbReference type="EMBL" id="QNUK01000016">
    <property type="protein sequence ID" value="KAF5908027.1"/>
    <property type="molecule type" value="Genomic_DNA"/>
</dbReference>
<comment type="subcellular location">
    <subcellularLocation>
        <location evidence="1">Secreted</location>
    </subcellularLocation>
</comment>
<evidence type="ECO:0000256" key="1">
    <source>
        <dbReference type="ARBA" id="ARBA00004613"/>
    </source>
</evidence>
<feature type="disulfide bond" evidence="5">
    <location>
        <begin position="114"/>
        <end position="130"/>
    </location>
</feature>
<dbReference type="SUPFAM" id="SSF48619">
    <property type="entry name" value="Phospholipase A2, PLA2"/>
    <property type="match status" value="1"/>
</dbReference>
<feature type="domain" description="Phospholipase A2-like central" evidence="7">
    <location>
        <begin position="88"/>
        <end position="163"/>
    </location>
</feature>
<evidence type="ECO:0000256" key="6">
    <source>
        <dbReference type="RuleBase" id="RU003654"/>
    </source>
</evidence>
<comment type="cofactor">
    <cofactor evidence="4">
        <name>Ca(2+)</name>
        <dbReference type="ChEBI" id="CHEBI:29108"/>
    </cofactor>
    <text evidence="4">Binds 1 Ca(2+) ion per subunit.</text>
</comment>